<evidence type="ECO:0000259" key="1">
    <source>
        <dbReference type="PROSITE" id="PS50113"/>
    </source>
</evidence>
<dbReference type="InterPro" id="IPR043128">
    <property type="entry name" value="Rev_trsase/Diguanyl_cyclase"/>
</dbReference>
<dbReference type="OrthoDB" id="1653054at2"/>
<evidence type="ECO:0000313" key="3">
    <source>
        <dbReference type="EMBL" id="RGC18091.1"/>
    </source>
</evidence>
<protein>
    <submittedName>
        <fullName evidence="3">Diguanylate cyclase</fullName>
    </submittedName>
</protein>
<name>A0A3E2W1X1_CLOIN</name>
<dbReference type="PROSITE" id="PS50113">
    <property type="entry name" value="PAC"/>
    <property type="match status" value="1"/>
</dbReference>
<dbReference type="RefSeq" id="WP_117442052.1">
    <property type="nucleotide sequence ID" value="NZ_JAJFEN010000015.1"/>
</dbReference>
<dbReference type="InterPro" id="IPR032710">
    <property type="entry name" value="NTF2-like_dom_sf"/>
</dbReference>
<evidence type="ECO:0000313" key="4">
    <source>
        <dbReference type="Proteomes" id="UP000260025"/>
    </source>
</evidence>
<sequence length="570" mass="65862">MQKQPSEPIAIAESIIRAFYAERDIAYVLDQFLEEVSWIGPCEHEFFRGKQAISDYFYSGSREVPSCLLEDTVFYLDDESEQHAGVMGRFTVRTRGEDCMIVEARQRCSFLFEKHNGRWMVKHLHTSNIYQEMQDSDEFFPTTVGKLTYDYMQELLREKTEVIDMISSNINGGLKGSNDDAQFSYYYVSEGLCKFLGYTYDEFMEMSGGTAVGAVYPPDLEAALQACAACFAKGPSYSAEYRIRKKDGTLVWMLDTGRKSVDADGETKINSILTDITAMKQVEIERQVERERYRIALENITDVMFEYDIRQDALVKYERRDYDRKNPVEKVHIDSYFETLEEGENVHLDDIGTLKAYMLGDLHAESIDIRLRHKTEWKWIQVQCSYIREEDEIIRCIGIWKDITEEKLKMDSLIDMSKRDALTHLYNQKSAQEHISQALKTQTSCALLIIDIDNFKTVNDSFGHLQGNEMLLSMTRILEAIGKDVFTARIGGDEFLLFLDEEQAVHAQEIAQRMHAEARKITLHDYQLTLSIGVAYGCFADTYQKLFTRADMAMYEAKRKGRNRTAVHAR</sequence>
<gene>
    <name evidence="3" type="ORF">DXA38_03810</name>
</gene>
<dbReference type="InterPro" id="IPR035965">
    <property type="entry name" value="PAS-like_dom_sf"/>
</dbReference>
<dbReference type="SUPFAM" id="SSF55073">
    <property type="entry name" value="Nucleotide cyclase"/>
    <property type="match status" value="1"/>
</dbReference>
<dbReference type="InterPro" id="IPR000014">
    <property type="entry name" value="PAS"/>
</dbReference>
<reference evidence="3 4" key="1">
    <citation type="submission" date="2018-08" db="EMBL/GenBank/DDBJ databases">
        <title>A genome reference for cultivated species of the human gut microbiota.</title>
        <authorList>
            <person name="Zou Y."/>
            <person name="Xue W."/>
            <person name="Luo G."/>
        </authorList>
    </citation>
    <scope>NUCLEOTIDE SEQUENCE [LARGE SCALE GENOMIC DNA]</scope>
    <source>
        <strain evidence="3 4">OF01-2LB</strain>
    </source>
</reference>
<dbReference type="CDD" id="cd00130">
    <property type="entry name" value="PAS"/>
    <property type="match status" value="1"/>
</dbReference>
<dbReference type="InterPro" id="IPR037401">
    <property type="entry name" value="SnoaL-like"/>
</dbReference>
<proteinExistence type="predicted"/>
<dbReference type="Gene3D" id="3.10.450.50">
    <property type="match status" value="1"/>
</dbReference>
<dbReference type="InterPro" id="IPR029787">
    <property type="entry name" value="Nucleotide_cyclase"/>
</dbReference>
<dbReference type="PANTHER" id="PTHR44757">
    <property type="entry name" value="DIGUANYLATE CYCLASE DGCP"/>
    <property type="match status" value="1"/>
</dbReference>
<dbReference type="CDD" id="cd01949">
    <property type="entry name" value="GGDEF"/>
    <property type="match status" value="1"/>
</dbReference>
<dbReference type="InterPro" id="IPR000700">
    <property type="entry name" value="PAS-assoc_C"/>
</dbReference>
<accession>A0A3E2W1X1</accession>
<dbReference type="Pfam" id="PF08447">
    <property type="entry name" value="PAS_3"/>
    <property type="match status" value="1"/>
</dbReference>
<dbReference type="AlphaFoldDB" id="A0A3E2W1X1"/>
<dbReference type="InterPro" id="IPR013655">
    <property type="entry name" value="PAS_fold_3"/>
</dbReference>
<dbReference type="Pfam" id="PF13474">
    <property type="entry name" value="SnoaL_3"/>
    <property type="match status" value="1"/>
</dbReference>
<dbReference type="SUPFAM" id="SSF55785">
    <property type="entry name" value="PYP-like sensor domain (PAS domain)"/>
    <property type="match status" value="2"/>
</dbReference>
<dbReference type="InterPro" id="IPR052155">
    <property type="entry name" value="Biofilm_reg_signaling"/>
</dbReference>
<dbReference type="PROSITE" id="PS50887">
    <property type="entry name" value="GGDEF"/>
    <property type="match status" value="1"/>
</dbReference>
<dbReference type="PANTHER" id="PTHR44757:SF2">
    <property type="entry name" value="BIOFILM ARCHITECTURE MAINTENANCE PROTEIN MBAA"/>
    <property type="match status" value="1"/>
</dbReference>
<organism evidence="3 4">
    <name type="scientific">Clostridium innocuum</name>
    <dbReference type="NCBI Taxonomy" id="1522"/>
    <lineage>
        <taxon>Bacteria</taxon>
        <taxon>Bacillati</taxon>
        <taxon>Bacillota</taxon>
        <taxon>Clostridia</taxon>
        <taxon>Eubacteriales</taxon>
        <taxon>Clostridiaceae</taxon>
        <taxon>Clostridium</taxon>
    </lineage>
</organism>
<dbReference type="SMART" id="SM00086">
    <property type="entry name" value="PAC"/>
    <property type="match status" value="2"/>
</dbReference>
<comment type="caution">
    <text evidence="3">The sequence shown here is derived from an EMBL/GenBank/DDBJ whole genome shotgun (WGS) entry which is preliminary data.</text>
</comment>
<dbReference type="Pfam" id="PF13426">
    <property type="entry name" value="PAS_9"/>
    <property type="match status" value="1"/>
</dbReference>
<dbReference type="InterPro" id="IPR001610">
    <property type="entry name" value="PAC"/>
</dbReference>
<feature type="domain" description="PAC" evidence="1">
    <location>
        <begin position="237"/>
        <end position="288"/>
    </location>
</feature>
<dbReference type="SMART" id="SM00267">
    <property type="entry name" value="GGDEF"/>
    <property type="match status" value="1"/>
</dbReference>
<dbReference type="Pfam" id="PF00990">
    <property type="entry name" value="GGDEF"/>
    <property type="match status" value="1"/>
</dbReference>
<evidence type="ECO:0000259" key="2">
    <source>
        <dbReference type="PROSITE" id="PS50887"/>
    </source>
</evidence>
<dbReference type="Proteomes" id="UP000260025">
    <property type="component" value="Unassembled WGS sequence"/>
</dbReference>
<dbReference type="NCBIfam" id="TIGR00254">
    <property type="entry name" value="GGDEF"/>
    <property type="match status" value="1"/>
</dbReference>
<dbReference type="NCBIfam" id="TIGR00229">
    <property type="entry name" value="sensory_box"/>
    <property type="match status" value="1"/>
</dbReference>
<dbReference type="EMBL" id="QVEV01000003">
    <property type="protein sequence ID" value="RGC18091.1"/>
    <property type="molecule type" value="Genomic_DNA"/>
</dbReference>
<dbReference type="InterPro" id="IPR000160">
    <property type="entry name" value="GGDEF_dom"/>
</dbReference>
<dbReference type="SUPFAM" id="SSF54427">
    <property type="entry name" value="NTF2-like"/>
    <property type="match status" value="1"/>
</dbReference>
<dbReference type="Gene3D" id="3.30.70.270">
    <property type="match status" value="1"/>
</dbReference>
<feature type="domain" description="GGDEF" evidence="2">
    <location>
        <begin position="443"/>
        <end position="570"/>
    </location>
</feature>
<dbReference type="Gene3D" id="3.30.450.20">
    <property type="entry name" value="PAS domain"/>
    <property type="match status" value="2"/>
</dbReference>